<sequence>MSSPGRYPAHDSAPTDTHSAVDEAAPPPVGRRRKGMSAGTKVALGVGAAALVLAAIGVVDSIGRDEPSTANGSSSTAPTVVSAPPSTAEGSEPDMPAPAGSAVRDGKFEFHVLGTERWTTPIGDSFGVQAPKGEFFTVKLRVTNIGANARSFSAANQKLIIDGEEYKATGAGDGGWLEDITPGVSAEARVTFDIPADAQPQAIELHDSILSGGTLLAL</sequence>
<dbReference type="RefSeq" id="WP_234815365.1">
    <property type="nucleotide sequence ID" value="NZ_AP022563.1"/>
</dbReference>
<feature type="compositionally biased region" description="Polar residues" evidence="2">
    <location>
        <begin position="68"/>
        <end position="89"/>
    </location>
</feature>
<dbReference type="EMBL" id="AP022563">
    <property type="protein sequence ID" value="BBX18414.1"/>
    <property type="molecule type" value="Genomic_DNA"/>
</dbReference>
<dbReference type="InterPro" id="IPR029051">
    <property type="entry name" value="DUF4352"/>
</dbReference>
<dbReference type="Gene3D" id="2.60.40.1240">
    <property type="match status" value="1"/>
</dbReference>
<evidence type="ECO:0000313" key="6">
    <source>
        <dbReference type="Proteomes" id="UP000467006"/>
    </source>
</evidence>
<keyword evidence="3" id="KW-0812">Transmembrane</keyword>
<keyword evidence="1" id="KW-0732">Signal</keyword>
<protein>
    <submittedName>
        <fullName evidence="5">Mpr protein</fullName>
    </submittedName>
</protein>
<evidence type="ECO:0000256" key="2">
    <source>
        <dbReference type="SAM" id="MobiDB-lite"/>
    </source>
</evidence>
<feature type="transmembrane region" description="Helical" evidence="3">
    <location>
        <begin position="42"/>
        <end position="59"/>
    </location>
</feature>
<feature type="region of interest" description="Disordered" evidence="2">
    <location>
        <begin position="65"/>
        <end position="102"/>
    </location>
</feature>
<reference evidence="5 6" key="1">
    <citation type="journal article" date="2019" name="Emerg. Microbes Infect.">
        <title>Comprehensive subspecies identification of 175 nontuberculous mycobacteria species based on 7547 genomic profiles.</title>
        <authorList>
            <person name="Matsumoto Y."/>
            <person name="Kinjo T."/>
            <person name="Motooka D."/>
            <person name="Nabeya D."/>
            <person name="Jung N."/>
            <person name="Uechi K."/>
            <person name="Horii T."/>
            <person name="Iida T."/>
            <person name="Fujita J."/>
            <person name="Nakamura S."/>
        </authorList>
    </citation>
    <scope>NUCLEOTIDE SEQUENCE [LARGE SCALE GENOMIC DNA]</scope>
    <source>
        <strain evidence="5 6">JCM 6396</strain>
    </source>
</reference>
<evidence type="ECO:0000313" key="5">
    <source>
        <dbReference type="EMBL" id="BBX18414.1"/>
    </source>
</evidence>
<feature type="region of interest" description="Disordered" evidence="2">
    <location>
        <begin position="1"/>
        <end position="36"/>
    </location>
</feature>
<feature type="domain" description="DUF4352" evidence="4">
    <location>
        <begin position="100"/>
        <end position="213"/>
    </location>
</feature>
<dbReference type="InterPro" id="IPR029050">
    <property type="entry name" value="Immunoprotect_excell_Ig-like"/>
</dbReference>
<dbReference type="AlphaFoldDB" id="A0A7I7K4A8"/>
<evidence type="ECO:0000256" key="3">
    <source>
        <dbReference type="SAM" id="Phobius"/>
    </source>
</evidence>
<proteinExistence type="predicted"/>
<evidence type="ECO:0000256" key="1">
    <source>
        <dbReference type="ARBA" id="ARBA00022729"/>
    </source>
</evidence>
<gene>
    <name evidence="5" type="ORF">MDUV_32740</name>
</gene>
<dbReference type="KEGG" id="mdu:MDUV_32740"/>
<keyword evidence="3" id="KW-0472">Membrane</keyword>
<dbReference type="Pfam" id="PF11611">
    <property type="entry name" value="DUF4352"/>
    <property type="match status" value="1"/>
</dbReference>
<keyword evidence="3" id="KW-1133">Transmembrane helix</keyword>
<name>A0A7I7K4A8_9MYCO</name>
<keyword evidence="6" id="KW-1185">Reference proteome</keyword>
<accession>A0A7I7K4A8</accession>
<dbReference type="Proteomes" id="UP000467006">
    <property type="component" value="Chromosome"/>
</dbReference>
<organism evidence="5 6">
    <name type="scientific">Mycolicibacterium duvalii</name>
    <dbReference type="NCBI Taxonomy" id="39688"/>
    <lineage>
        <taxon>Bacteria</taxon>
        <taxon>Bacillati</taxon>
        <taxon>Actinomycetota</taxon>
        <taxon>Actinomycetes</taxon>
        <taxon>Mycobacteriales</taxon>
        <taxon>Mycobacteriaceae</taxon>
        <taxon>Mycolicibacterium</taxon>
    </lineage>
</organism>
<evidence type="ECO:0000259" key="4">
    <source>
        <dbReference type="Pfam" id="PF11611"/>
    </source>
</evidence>